<gene>
    <name evidence="1" type="ORF">CINCED_3A011313</name>
</gene>
<dbReference type="OrthoDB" id="5816080at2759"/>
<evidence type="ECO:0000313" key="1">
    <source>
        <dbReference type="EMBL" id="VVC36809.1"/>
    </source>
</evidence>
<keyword evidence="2" id="KW-1185">Reference proteome</keyword>
<dbReference type="EMBL" id="CABPRJ010001437">
    <property type="protein sequence ID" value="VVC36809.1"/>
    <property type="molecule type" value="Genomic_DNA"/>
</dbReference>
<name>A0A5E4N5I0_9HEMI</name>
<dbReference type="Proteomes" id="UP000325440">
    <property type="component" value="Unassembled WGS sequence"/>
</dbReference>
<proteinExistence type="predicted"/>
<accession>A0A5E4N5I0</accession>
<evidence type="ECO:0000313" key="2">
    <source>
        <dbReference type="Proteomes" id="UP000325440"/>
    </source>
</evidence>
<dbReference type="AlphaFoldDB" id="A0A5E4N5I0"/>
<organism evidence="1 2">
    <name type="scientific">Cinara cedri</name>
    <dbReference type="NCBI Taxonomy" id="506608"/>
    <lineage>
        <taxon>Eukaryota</taxon>
        <taxon>Metazoa</taxon>
        <taxon>Ecdysozoa</taxon>
        <taxon>Arthropoda</taxon>
        <taxon>Hexapoda</taxon>
        <taxon>Insecta</taxon>
        <taxon>Pterygota</taxon>
        <taxon>Neoptera</taxon>
        <taxon>Paraneoptera</taxon>
        <taxon>Hemiptera</taxon>
        <taxon>Sternorrhyncha</taxon>
        <taxon>Aphidomorpha</taxon>
        <taxon>Aphidoidea</taxon>
        <taxon>Aphididae</taxon>
        <taxon>Lachninae</taxon>
        <taxon>Cinara</taxon>
    </lineage>
</organism>
<sequence length="80" mass="9714">MRENRLEWFWHITRRENLEAVSIKMKIAVEEKKGRERSKNRWLDTVENGMRTMGVCENEVGDRVKWQFMMKVIRGSQMRG</sequence>
<reference evidence="1 2" key="1">
    <citation type="submission" date="2019-08" db="EMBL/GenBank/DDBJ databases">
        <authorList>
            <person name="Alioto T."/>
            <person name="Alioto T."/>
            <person name="Gomez Garrido J."/>
        </authorList>
    </citation>
    <scope>NUCLEOTIDE SEQUENCE [LARGE SCALE GENOMIC DNA]</scope>
</reference>
<protein>
    <submittedName>
        <fullName evidence="1">Uncharacterized protein</fullName>
    </submittedName>
</protein>